<gene>
    <name evidence="2" type="ordered locus">Fbal_0544</name>
</gene>
<dbReference type="STRING" id="550540.Fbal_0544"/>
<dbReference type="InterPro" id="IPR014710">
    <property type="entry name" value="RmlC-like_jellyroll"/>
</dbReference>
<evidence type="ECO:0000313" key="3">
    <source>
        <dbReference type="Proteomes" id="UP000006683"/>
    </source>
</evidence>
<dbReference type="Gene3D" id="2.60.120.10">
    <property type="entry name" value="Jelly Rolls"/>
    <property type="match status" value="1"/>
</dbReference>
<dbReference type="SMART" id="SM00100">
    <property type="entry name" value="cNMP"/>
    <property type="match status" value="1"/>
</dbReference>
<dbReference type="SUPFAM" id="SSF51206">
    <property type="entry name" value="cAMP-binding domain-like"/>
    <property type="match status" value="1"/>
</dbReference>
<dbReference type="KEGG" id="fbl:Fbal_0544"/>
<dbReference type="Pfam" id="PF00027">
    <property type="entry name" value="cNMP_binding"/>
    <property type="match status" value="1"/>
</dbReference>
<accession>E1SPU4</accession>
<dbReference type="InterPro" id="IPR000595">
    <property type="entry name" value="cNMP-bd_dom"/>
</dbReference>
<dbReference type="EMBL" id="CP002209">
    <property type="protein sequence ID" value="ADN74758.1"/>
    <property type="molecule type" value="Genomic_DNA"/>
</dbReference>
<sequence>MRLSPYSSTRFAPLLEQHHDAFTAALSECRVGAAQFQADDLLLTQGQAVDRLYIVPTGKLAFHITAINGRRFQLGEVQCEHHIIGEMEFFTNTPCQWSVMAMEPLQAEVLCVQRLQQQLTANPILSLFFASALAFDYQESLAISTHRLLHPIAYNIAFDLWQRRHSKMTLDAFNRVEQEAERFGTSSRVYRRAVKSLIEQGLVEKRGHSIEVVDWPKLERFIALTVE</sequence>
<keyword evidence="3" id="KW-1185">Reference proteome</keyword>
<dbReference type="HOGENOM" id="CLU_106753_0_0_6"/>
<protein>
    <submittedName>
        <fullName evidence="2">Putative transcriptional regulator, Crp/Fnr family</fullName>
    </submittedName>
</protein>
<organism evidence="2 3">
    <name type="scientific">Ferrimonas balearica (strain DSM 9799 / CCM 4581 / KCTC 23876 / PAT)</name>
    <dbReference type="NCBI Taxonomy" id="550540"/>
    <lineage>
        <taxon>Bacteria</taxon>
        <taxon>Pseudomonadati</taxon>
        <taxon>Pseudomonadota</taxon>
        <taxon>Gammaproteobacteria</taxon>
        <taxon>Alteromonadales</taxon>
        <taxon>Ferrimonadaceae</taxon>
        <taxon>Ferrimonas</taxon>
    </lineage>
</organism>
<dbReference type="OrthoDB" id="7826327at2"/>
<dbReference type="InterPro" id="IPR018490">
    <property type="entry name" value="cNMP-bd_dom_sf"/>
</dbReference>
<dbReference type="AlphaFoldDB" id="E1SPU4"/>
<reference evidence="2 3" key="1">
    <citation type="journal article" date="2010" name="Stand. Genomic Sci.">
        <title>Complete genome sequence of Ferrimonas balearica type strain (PAT).</title>
        <authorList>
            <person name="Nolan M."/>
            <person name="Sikorski J."/>
            <person name="Davenport K."/>
            <person name="Lucas S."/>
            <person name="Glavina Del Rio T."/>
            <person name="Tice H."/>
            <person name="Cheng J."/>
            <person name="Goodwin L."/>
            <person name="Pitluck S."/>
            <person name="Liolios K."/>
            <person name="Ivanova N."/>
            <person name="Mavromatis K."/>
            <person name="Ovchinnikova G."/>
            <person name="Pati A."/>
            <person name="Chen A."/>
            <person name="Palaniappan K."/>
            <person name="Land M."/>
            <person name="Hauser L."/>
            <person name="Chang Y."/>
            <person name="Jeffries C."/>
            <person name="Tapia R."/>
            <person name="Brettin T."/>
            <person name="Detter J."/>
            <person name="Han C."/>
            <person name="Yasawong M."/>
            <person name="Rohde M."/>
            <person name="Tindall B."/>
            <person name="Goker M."/>
            <person name="Woyke T."/>
            <person name="Bristow J."/>
            <person name="Eisen J."/>
            <person name="Markowitz V."/>
            <person name="Hugenholtz P."/>
            <person name="Kyrpides N."/>
            <person name="Klenk H."/>
            <person name="Lapidus A."/>
        </authorList>
    </citation>
    <scope>NUCLEOTIDE SEQUENCE [LARGE SCALE GENOMIC DNA]</scope>
    <source>
        <strain evidence="3">DSM 9799 / CCM 4581 / KCTC 23876 / PAT</strain>
    </source>
</reference>
<evidence type="ECO:0000313" key="2">
    <source>
        <dbReference type="EMBL" id="ADN74758.1"/>
    </source>
</evidence>
<name>E1SPU4_FERBD</name>
<dbReference type="eggNOG" id="COG0664">
    <property type="taxonomic scope" value="Bacteria"/>
</dbReference>
<proteinExistence type="predicted"/>
<feature type="domain" description="Cyclic nucleotide-binding" evidence="1">
    <location>
        <begin position="10"/>
        <end position="119"/>
    </location>
</feature>
<dbReference type="Proteomes" id="UP000006683">
    <property type="component" value="Chromosome"/>
</dbReference>
<dbReference type="PROSITE" id="PS50042">
    <property type="entry name" value="CNMP_BINDING_3"/>
    <property type="match status" value="1"/>
</dbReference>
<evidence type="ECO:0000259" key="1">
    <source>
        <dbReference type="PROSITE" id="PS50042"/>
    </source>
</evidence>
<dbReference type="CDD" id="cd00038">
    <property type="entry name" value="CAP_ED"/>
    <property type="match status" value="1"/>
</dbReference>